<organism evidence="3 4">
    <name type="scientific">Balneatrix alpica</name>
    <dbReference type="NCBI Taxonomy" id="75684"/>
    <lineage>
        <taxon>Bacteria</taxon>
        <taxon>Pseudomonadati</taxon>
        <taxon>Pseudomonadota</taxon>
        <taxon>Gammaproteobacteria</taxon>
        <taxon>Oceanospirillales</taxon>
        <taxon>Balneatrichaceae</taxon>
        <taxon>Balneatrix</taxon>
    </lineage>
</organism>
<gene>
    <name evidence="3" type="ORF">ACFFLH_04815</name>
</gene>
<evidence type="ECO:0000256" key="2">
    <source>
        <dbReference type="SAM" id="SignalP"/>
    </source>
</evidence>
<dbReference type="Pfam" id="PF04348">
    <property type="entry name" value="LppC"/>
    <property type="match status" value="1"/>
</dbReference>
<proteinExistence type="predicted"/>
<dbReference type="Gene3D" id="1.25.40.650">
    <property type="match status" value="1"/>
</dbReference>
<dbReference type="CDD" id="cd06339">
    <property type="entry name" value="PBP1_YraM_LppC_lipoprotein-like"/>
    <property type="match status" value="1"/>
</dbReference>
<reference evidence="3 4" key="1">
    <citation type="submission" date="2024-09" db="EMBL/GenBank/DDBJ databases">
        <authorList>
            <person name="Sun Q."/>
            <person name="Mori K."/>
        </authorList>
    </citation>
    <scope>NUCLEOTIDE SEQUENCE [LARGE SCALE GENOMIC DNA]</scope>
    <source>
        <strain evidence="3 4">ATCC 51285</strain>
    </source>
</reference>
<comment type="caution">
    <text evidence="3">The sequence shown here is derived from an EMBL/GenBank/DDBJ whole genome shotgun (WGS) entry which is preliminary data.</text>
</comment>
<dbReference type="EMBL" id="JBHLZN010000001">
    <property type="protein sequence ID" value="MFB9885728.1"/>
    <property type="molecule type" value="Genomic_DNA"/>
</dbReference>
<evidence type="ECO:0000313" key="3">
    <source>
        <dbReference type="EMBL" id="MFB9885728.1"/>
    </source>
</evidence>
<dbReference type="InterPro" id="IPR028082">
    <property type="entry name" value="Peripla_BP_I"/>
</dbReference>
<name>A0ABV5Z8X5_9GAMM</name>
<feature type="chain" id="PRO_5045808625" evidence="2">
    <location>
        <begin position="24"/>
        <end position="606"/>
    </location>
</feature>
<evidence type="ECO:0000313" key="4">
    <source>
        <dbReference type="Proteomes" id="UP001589628"/>
    </source>
</evidence>
<dbReference type="PANTHER" id="PTHR38038:SF1">
    <property type="entry name" value="PENICILLIN-BINDING PROTEIN ACTIVATOR LPOA"/>
    <property type="match status" value="1"/>
</dbReference>
<sequence length="606" mass="68494">MSVRHYKSLAFALAIAASLTLSGCVSTGTSVNQSASSTNTNNWQSIEHVQQQAATMEAGERAEFLLLNAEQLMTDGRPGEASRLADLVDAQQLDAELQLEYAFLRAKLEINRQDAGQALFWLHSPIFKRIQLSAVDAQLLHQLRAQAHEMSQQWLLAAQERINLAALLQGEQRQTQHNLIWSNLNKSRDTELQQARREALDEHSQGWLELALLVRQSSDLAQQLQQVTNWKRNYPQHPASTQLPGELASLLQTNLSLPPRVALLLPFSGQYASVAQAIQQGFMQAYFLRQQSGLPTPEVLMKDSEHYPNLLSLYDELRSQEVEFIVGPLRKEQLQQLLQVDQLSIPTLALNQVDAPYYPDQLFMYSLQIEDEAKQLADQAWQAGQRRPLLLIQQTDWAKRAADAFSQRWQELGGQIQDKYQFNADEPFVERVKDWLQLSHSVSQIKALQKRNSGSVLPGRRQDIDMIFTVAQPQAARQLLPALAFNFASDLPVYATSHIYSGQPNPQLDQDLNGVHFTLMPILLKAAEGSSDVPEMPANLLTFYAMGKDAFELFMRLPLMQEHHSSRVYGESGNLWLTPPLIQRELSFVKMRSGTPYPLLTNQPQD</sequence>
<dbReference type="RefSeq" id="WP_027313796.1">
    <property type="nucleotide sequence ID" value="NZ_JBHLZN010000001.1"/>
</dbReference>
<dbReference type="Proteomes" id="UP001589628">
    <property type="component" value="Unassembled WGS sequence"/>
</dbReference>
<keyword evidence="1" id="KW-0472">Membrane</keyword>
<keyword evidence="2" id="KW-0732">Signal</keyword>
<dbReference type="Gene3D" id="3.40.50.2300">
    <property type="match status" value="2"/>
</dbReference>
<dbReference type="SUPFAM" id="SSF53822">
    <property type="entry name" value="Periplasmic binding protein-like I"/>
    <property type="match status" value="1"/>
</dbReference>
<dbReference type="PANTHER" id="PTHR38038">
    <property type="entry name" value="PENICILLIN-BINDING PROTEIN ACTIVATOR LPOA"/>
    <property type="match status" value="1"/>
</dbReference>
<keyword evidence="4" id="KW-1185">Reference proteome</keyword>
<accession>A0ABV5Z8X5</accession>
<dbReference type="PROSITE" id="PS51257">
    <property type="entry name" value="PROKAR_LIPOPROTEIN"/>
    <property type="match status" value="1"/>
</dbReference>
<dbReference type="InterPro" id="IPR007443">
    <property type="entry name" value="LpoA"/>
</dbReference>
<feature type="signal peptide" evidence="2">
    <location>
        <begin position="1"/>
        <end position="23"/>
    </location>
</feature>
<evidence type="ECO:0000256" key="1">
    <source>
        <dbReference type="ARBA" id="ARBA00023136"/>
    </source>
</evidence>
<protein>
    <submittedName>
        <fullName evidence="3">Penicillin-binding protein activator</fullName>
    </submittedName>
</protein>